<evidence type="ECO:0000313" key="1">
    <source>
        <dbReference type="EMBL" id="CAG8830106.1"/>
    </source>
</evidence>
<dbReference type="Proteomes" id="UP000789920">
    <property type="component" value="Unassembled WGS sequence"/>
</dbReference>
<feature type="non-terminal residue" evidence="1">
    <location>
        <position position="55"/>
    </location>
</feature>
<proteinExistence type="predicted"/>
<name>A0ACA9S8P6_9GLOM</name>
<feature type="non-terminal residue" evidence="1">
    <location>
        <position position="1"/>
    </location>
</feature>
<accession>A0ACA9S8P6</accession>
<protein>
    <submittedName>
        <fullName evidence="1">30560_t:CDS:1</fullName>
    </submittedName>
</protein>
<organism evidence="1 2">
    <name type="scientific">Racocetra persica</name>
    <dbReference type="NCBI Taxonomy" id="160502"/>
    <lineage>
        <taxon>Eukaryota</taxon>
        <taxon>Fungi</taxon>
        <taxon>Fungi incertae sedis</taxon>
        <taxon>Mucoromycota</taxon>
        <taxon>Glomeromycotina</taxon>
        <taxon>Glomeromycetes</taxon>
        <taxon>Diversisporales</taxon>
        <taxon>Gigasporaceae</taxon>
        <taxon>Racocetra</taxon>
    </lineage>
</organism>
<comment type="caution">
    <text evidence="1">The sequence shown here is derived from an EMBL/GenBank/DDBJ whole genome shotgun (WGS) entry which is preliminary data.</text>
</comment>
<keyword evidence="2" id="KW-1185">Reference proteome</keyword>
<reference evidence="1" key="1">
    <citation type="submission" date="2021-06" db="EMBL/GenBank/DDBJ databases">
        <authorList>
            <person name="Kallberg Y."/>
            <person name="Tangrot J."/>
            <person name="Rosling A."/>
        </authorList>
    </citation>
    <scope>NUCLEOTIDE SEQUENCE</scope>
    <source>
        <strain evidence="1">MA461A</strain>
    </source>
</reference>
<sequence>LVLEQSLDLWNEIRTFPKEMIYERVLESRSFEDKEINELVKKLQLNLCLLFIDRA</sequence>
<dbReference type="EMBL" id="CAJVQC010098518">
    <property type="protein sequence ID" value="CAG8830106.1"/>
    <property type="molecule type" value="Genomic_DNA"/>
</dbReference>
<evidence type="ECO:0000313" key="2">
    <source>
        <dbReference type="Proteomes" id="UP000789920"/>
    </source>
</evidence>
<gene>
    <name evidence="1" type="ORF">RPERSI_LOCUS27697</name>
</gene>